<dbReference type="PROSITE" id="PS50125">
    <property type="entry name" value="GUANYLATE_CYCLASE_2"/>
    <property type="match status" value="1"/>
</dbReference>
<dbReference type="SUPFAM" id="SSF55073">
    <property type="entry name" value="Nucleotide cyclase"/>
    <property type="match status" value="1"/>
</dbReference>
<dbReference type="GO" id="GO:0006171">
    <property type="term" value="P:cAMP biosynthetic process"/>
    <property type="evidence" value="ECO:0007669"/>
    <property type="project" value="TreeGrafter"/>
</dbReference>
<gene>
    <name evidence="2" type="ORF">METZ01_LOCUS192068</name>
</gene>
<dbReference type="InterPro" id="IPR001054">
    <property type="entry name" value="A/G_cyclase"/>
</dbReference>
<feature type="non-terminal residue" evidence="2">
    <location>
        <position position="1"/>
    </location>
</feature>
<proteinExistence type="predicted"/>
<sequence length="339" mass="37400">VAPTCAGLSTTFVGLGVMLVLEQKAKGRLKGMFGSYVSQDLVDQMVESGEEPSLGGQETKITAFFSDVQAFSSFSELLSPTGLVDLMNEYLTAMTNILQEERGTLDKYIGDAIVGMYGAPIPMDDHAYQSVKTALLMQARQLELRDKWANEAEKWGACHELVSKMQTRIGCNTGTATVGNMGALDRFNYTMMGDMVNLAARCESGAKAYGAYIMITEETRDAAMPTKDDIAYRYLDKIVVKGRSQPVSMYEPTGFKNDLTQETQDCLDCFQQGIDKYLLQDWKGALKMFEKAKGFEPNKPGVTPGVKDNPSMILIDRCQVMKDNPPGDDWDGVYVMTSK</sequence>
<dbReference type="CDD" id="cd07302">
    <property type="entry name" value="CHD"/>
    <property type="match status" value="1"/>
</dbReference>
<organism evidence="2">
    <name type="scientific">marine metagenome</name>
    <dbReference type="NCBI Taxonomy" id="408172"/>
    <lineage>
        <taxon>unclassified sequences</taxon>
        <taxon>metagenomes</taxon>
        <taxon>ecological metagenomes</taxon>
    </lineage>
</organism>
<dbReference type="PANTHER" id="PTHR43081">
    <property type="entry name" value="ADENYLATE CYCLASE, TERMINAL-DIFFERENTIATION SPECIFIC-RELATED"/>
    <property type="match status" value="1"/>
</dbReference>
<accession>A0A382DMI3</accession>
<dbReference type="AlphaFoldDB" id="A0A382DMI3"/>
<dbReference type="PANTHER" id="PTHR43081:SF1">
    <property type="entry name" value="ADENYLATE CYCLASE, TERMINAL-DIFFERENTIATION SPECIFIC"/>
    <property type="match status" value="1"/>
</dbReference>
<dbReference type="GO" id="GO:0035556">
    <property type="term" value="P:intracellular signal transduction"/>
    <property type="evidence" value="ECO:0007669"/>
    <property type="project" value="InterPro"/>
</dbReference>
<evidence type="ECO:0000259" key="1">
    <source>
        <dbReference type="PROSITE" id="PS50125"/>
    </source>
</evidence>
<dbReference type="InterPro" id="IPR029787">
    <property type="entry name" value="Nucleotide_cyclase"/>
</dbReference>
<evidence type="ECO:0000313" key="2">
    <source>
        <dbReference type="EMBL" id="SVB39214.1"/>
    </source>
</evidence>
<feature type="domain" description="Guanylate cyclase" evidence="1">
    <location>
        <begin position="62"/>
        <end position="203"/>
    </location>
</feature>
<name>A0A382DMI3_9ZZZZ</name>
<protein>
    <recommendedName>
        <fullName evidence="1">Guanylate cyclase domain-containing protein</fullName>
    </recommendedName>
</protein>
<dbReference type="Gene3D" id="3.30.70.1230">
    <property type="entry name" value="Nucleotide cyclase"/>
    <property type="match status" value="1"/>
</dbReference>
<reference evidence="2" key="1">
    <citation type="submission" date="2018-05" db="EMBL/GenBank/DDBJ databases">
        <authorList>
            <person name="Lanie J.A."/>
            <person name="Ng W.-L."/>
            <person name="Kazmierczak K.M."/>
            <person name="Andrzejewski T.M."/>
            <person name="Davidsen T.M."/>
            <person name="Wayne K.J."/>
            <person name="Tettelin H."/>
            <person name="Glass J.I."/>
            <person name="Rusch D."/>
            <person name="Podicherti R."/>
            <person name="Tsui H.-C.T."/>
            <person name="Winkler M.E."/>
        </authorList>
    </citation>
    <scope>NUCLEOTIDE SEQUENCE</scope>
</reference>
<dbReference type="SMART" id="SM00044">
    <property type="entry name" value="CYCc"/>
    <property type="match status" value="1"/>
</dbReference>
<dbReference type="Pfam" id="PF00211">
    <property type="entry name" value="Guanylate_cyc"/>
    <property type="match status" value="1"/>
</dbReference>
<dbReference type="InterPro" id="IPR050697">
    <property type="entry name" value="Adenylyl/Guanylyl_Cyclase_3/4"/>
</dbReference>
<dbReference type="EMBL" id="UINC01039972">
    <property type="protein sequence ID" value="SVB39214.1"/>
    <property type="molecule type" value="Genomic_DNA"/>
</dbReference>